<reference evidence="4" key="3">
    <citation type="journal article" date="2019" name="Int. J. Syst. Evol. Microbiol.">
        <title>The Global Catalogue of Microorganisms (GCM) 10K type strain sequencing project: providing services to taxonomists for standard genome sequencing and annotation.</title>
        <authorList>
            <consortium name="The Broad Institute Genomics Platform"/>
            <consortium name="The Broad Institute Genome Sequencing Center for Infectious Disease"/>
            <person name="Wu L."/>
            <person name="Ma J."/>
        </authorList>
    </citation>
    <scope>NUCLEOTIDE SEQUENCE [LARGE SCALE GENOMIC DNA]</scope>
    <source>
        <strain evidence="4">NBRC 105001</strain>
    </source>
</reference>
<dbReference type="Proteomes" id="UP001156660">
    <property type="component" value="Unassembled WGS sequence"/>
</dbReference>
<organism evidence="2 3">
    <name type="scientific">Aliivibrio sifiae</name>
    <dbReference type="NCBI Taxonomy" id="566293"/>
    <lineage>
        <taxon>Bacteria</taxon>
        <taxon>Pseudomonadati</taxon>
        <taxon>Pseudomonadota</taxon>
        <taxon>Gammaproteobacteria</taxon>
        <taxon>Vibrionales</taxon>
        <taxon>Vibrionaceae</taxon>
        <taxon>Aliivibrio</taxon>
    </lineage>
</organism>
<evidence type="ECO:0000313" key="3">
    <source>
        <dbReference type="Proteomes" id="UP000239273"/>
    </source>
</evidence>
<proteinExistence type="predicted"/>
<gene>
    <name evidence="2" type="ORF">BTO23_13770</name>
    <name evidence="1" type="ORF">GCM10007855_05420</name>
</gene>
<evidence type="ECO:0000313" key="4">
    <source>
        <dbReference type="Proteomes" id="UP001156660"/>
    </source>
</evidence>
<dbReference type="OrthoDB" id="5906421at2"/>
<evidence type="ECO:0000313" key="1">
    <source>
        <dbReference type="EMBL" id="GLR73668.1"/>
    </source>
</evidence>
<reference evidence="2 3" key="2">
    <citation type="submission" date="2016-12" db="EMBL/GenBank/DDBJ databases">
        <title>Diversity of luminous bacteria.</title>
        <authorList>
            <person name="Yoshizawa S."/>
            <person name="Kogure K."/>
        </authorList>
    </citation>
    <scope>NUCLEOTIDE SEQUENCE [LARGE SCALE GENOMIC DNA]</scope>
    <source>
        <strain evidence="2 3">NBRC 105001</strain>
    </source>
</reference>
<dbReference type="Proteomes" id="UP000239273">
    <property type="component" value="Unassembled WGS sequence"/>
</dbReference>
<comment type="caution">
    <text evidence="2">The sequence shown here is derived from an EMBL/GenBank/DDBJ whole genome shotgun (WGS) entry which is preliminary data.</text>
</comment>
<reference evidence="1" key="1">
    <citation type="journal article" date="2014" name="Int. J. Syst. Evol. Microbiol.">
        <title>Complete genome of a new Firmicutes species belonging to the dominant human colonic microbiota ('Ruminococcus bicirculans') reveals two chromosomes and a selective capacity to utilize plant glucans.</title>
        <authorList>
            <consortium name="NISC Comparative Sequencing Program"/>
            <person name="Wegmann U."/>
            <person name="Louis P."/>
            <person name="Goesmann A."/>
            <person name="Henrissat B."/>
            <person name="Duncan S.H."/>
            <person name="Flint H.J."/>
        </authorList>
    </citation>
    <scope>NUCLEOTIDE SEQUENCE</scope>
    <source>
        <strain evidence="1">NBRC 105001</strain>
    </source>
</reference>
<dbReference type="RefSeq" id="WP_060992311.1">
    <property type="nucleotide sequence ID" value="NZ_BSOU01000002.1"/>
</dbReference>
<accession>A0A2S7X769</accession>
<sequence>MKHLSVLFCCWSGLAIAGSELDLYPMDKLDSYEKQNDDEGCTSIVCNNVIKPESVNMAGDFPKRSKNETLSALGSVAFFAGEIGLAENLQEEEPELTTLPE</sequence>
<reference evidence="1" key="4">
    <citation type="submission" date="2023-01" db="EMBL/GenBank/DDBJ databases">
        <title>Draft genome sequence of Aliivibrio sifiae strain NBRC 105001.</title>
        <authorList>
            <person name="Sun Q."/>
            <person name="Mori K."/>
        </authorList>
    </citation>
    <scope>NUCLEOTIDE SEQUENCE</scope>
    <source>
        <strain evidence="1">NBRC 105001</strain>
    </source>
</reference>
<name>A0A2S7X769_9GAMM</name>
<protein>
    <submittedName>
        <fullName evidence="2">Uncharacterized protein</fullName>
    </submittedName>
</protein>
<dbReference type="AlphaFoldDB" id="A0A2S7X769"/>
<dbReference type="EMBL" id="BSOU01000002">
    <property type="protein sequence ID" value="GLR73668.1"/>
    <property type="molecule type" value="Genomic_DNA"/>
</dbReference>
<keyword evidence="4" id="KW-1185">Reference proteome</keyword>
<dbReference type="EMBL" id="MSCP01000002">
    <property type="protein sequence ID" value="PQJ87191.1"/>
    <property type="molecule type" value="Genomic_DNA"/>
</dbReference>
<evidence type="ECO:0000313" key="2">
    <source>
        <dbReference type="EMBL" id="PQJ87191.1"/>
    </source>
</evidence>